<dbReference type="AlphaFoldDB" id="A0A1M5RQ76"/>
<proteinExistence type="predicted"/>
<dbReference type="InterPro" id="IPR052058">
    <property type="entry name" value="Alcohol_O-acetyltransferase"/>
</dbReference>
<gene>
    <name evidence="2" type="ORF">SAMN02745245_00994</name>
</gene>
<evidence type="ECO:0000259" key="1">
    <source>
        <dbReference type="Pfam" id="PF00668"/>
    </source>
</evidence>
<protein>
    <submittedName>
        <fullName evidence="2">Condensation domain-containing protein</fullName>
    </submittedName>
</protein>
<sequence>MTKLYINTERIYLMSPTAHFAISANINFSFNEDDFNRSIEKLVSNNPSLSSTVQFESDGRAYFLLNSAKKIPISNTNVNIAEIIKREDKIPFSLNTDSLIRIFTNIHTENFDVLFYVHHLLCDGKSLLLLLNEFIKIYAGENTHSTFLRLINNSSDFPKNSKPNMFQNHNLDKISSLWKNTSKEFSIPNYLNLFNSYHQKIHTELCVLNFNEIETQILHKNSTINKVTISSAVISALLVATEELNEKIKHRKISVSIDIRRDLNFNAEDLIGNYISIISFKYRKKYPLWEDAKNINAMIKQKLESSKAKFLFLHIYDRLDHSLIDSIYFNTYGTLNNFAAKKVALAMNHSKKGRQITIANLGPIENIHINSINFFPAPQAQYEHIVGIVTLNKKTSISIRANGSSPNLNLLKEDSEKLKKLLLSS</sequence>
<dbReference type="Gene3D" id="3.30.559.30">
    <property type="entry name" value="Nonribosomal peptide synthetase, condensation domain"/>
    <property type="match status" value="1"/>
</dbReference>
<reference evidence="2 3" key="1">
    <citation type="submission" date="2016-11" db="EMBL/GenBank/DDBJ databases">
        <authorList>
            <person name="Jaros S."/>
            <person name="Januszkiewicz K."/>
            <person name="Wedrychowicz H."/>
        </authorList>
    </citation>
    <scope>NUCLEOTIDE SEQUENCE [LARGE SCALE GENOMIC DNA]</scope>
    <source>
        <strain evidence="2 3">DSM 21120</strain>
    </source>
</reference>
<dbReference type="InterPro" id="IPR001242">
    <property type="entry name" value="Condensation_dom"/>
</dbReference>
<dbReference type="SUPFAM" id="SSF52777">
    <property type="entry name" value="CoA-dependent acyltransferases"/>
    <property type="match status" value="1"/>
</dbReference>
<dbReference type="InterPro" id="IPR023213">
    <property type="entry name" value="CAT-like_dom_sf"/>
</dbReference>
<accession>A0A1M5RQ76</accession>
<name>A0A1M5RQ76_9FIRM</name>
<organism evidence="2 3">
    <name type="scientific">Anaerosphaera aminiphila DSM 21120</name>
    <dbReference type="NCBI Taxonomy" id="1120995"/>
    <lineage>
        <taxon>Bacteria</taxon>
        <taxon>Bacillati</taxon>
        <taxon>Bacillota</taxon>
        <taxon>Tissierellia</taxon>
        <taxon>Tissierellales</taxon>
        <taxon>Peptoniphilaceae</taxon>
        <taxon>Anaerosphaera</taxon>
    </lineage>
</organism>
<dbReference type="Gene3D" id="3.30.559.10">
    <property type="entry name" value="Chloramphenicol acetyltransferase-like domain"/>
    <property type="match status" value="1"/>
</dbReference>
<dbReference type="RefSeq" id="WP_073184306.1">
    <property type="nucleotide sequence ID" value="NZ_FQXI01000005.1"/>
</dbReference>
<dbReference type="GO" id="GO:0003824">
    <property type="term" value="F:catalytic activity"/>
    <property type="evidence" value="ECO:0007669"/>
    <property type="project" value="InterPro"/>
</dbReference>
<evidence type="ECO:0000313" key="2">
    <source>
        <dbReference type="EMBL" id="SHH28422.1"/>
    </source>
</evidence>
<evidence type="ECO:0000313" key="3">
    <source>
        <dbReference type="Proteomes" id="UP000184032"/>
    </source>
</evidence>
<keyword evidence="3" id="KW-1185">Reference proteome</keyword>
<dbReference type="Proteomes" id="UP000184032">
    <property type="component" value="Unassembled WGS sequence"/>
</dbReference>
<dbReference type="GO" id="GO:0008610">
    <property type="term" value="P:lipid biosynthetic process"/>
    <property type="evidence" value="ECO:0007669"/>
    <property type="project" value="UniProtKB-ARBA"/>
</dbReference>
<feature type="domain" description="Condensation" evidence="1">
    <location>
        <begin position="25"/>
        <end position="284"/>
    </location>
</feature>
<dbReference type="PANTHER" id="PTHR28037:SF1">
    <property type="entry name" value="ALCOHOL O-ACETYLTRANSFERASE 1-RELATED"/>
    <property type="match status" value="1"/>
</dbReference>
<dbReference type="EMBL" id="FQXI01000005">
    <property type="protein sequence ID" value="SHH28422.1"/>
    <property type="molecule type" value="Genomic_DNA"/>
</dbReference>
<dbReference type="STRING" id="1120995.SAMN02745245_00994"/>
<dbReference type="PANTHER" id="PTHR28037">
    <property type="entry name" value="ALCOHOL O-ACETYLTRANSFERASE 1-RELATED"/>
    <property type="match status" value="1"/>
</dbReference>
<dbReference type="Pfam" id="PF00668">
    <property type="entry name" value="Condensation"/>
    <property type="match status" value="1"/>
</dbReference>